<evidence type="ECO:0000313" key="7">
    <source>
        <dbReference type="Proteomes" id="UP000244446"/>
    </source>
</evidence>
<dbReference type="Proteomes" id="UP000244446">
    <property type="component" value="Unassembled WGS sequence"/>
</dbReference>
<dbReference type="EMBL" id="QCYH01000003">
    <property type="protein sequence ID" value="PVA10607.1"/>
    <property type="molecule type" value="Genomic_DNA"/>
</dbReference>
<dbReference type="PROSITE" id="PS50931">
    <property type="entry name" value="HTH_LYSR"/>
    <property type="match status" value="1"/>
</dbReference>
<reference evidence="6 7" key="1">
    <citation type="submission" date="2018-04" db="EMBL/GenBank/DDBJ databases">
        <title>Pelagivirga bohaiensis gen. nov., sp. nov., a bacterium isolated from the Bohai Sea.</title>
        <authorList>
            <person name="Ji X."/>
        </authorList>
    </citation>
    <scope>NUCLEOTIDE SEQUENCE [LARGE SCALE GENOMIC DNA]</scope>
    <source>
        <strain evidence="6 7">BH-SD19</strain>
    </source>
</reference>
<dbReference type="InterPro" id="IPR036390">
    <property type="entry name" value="WH_DNA-bd_sf"/>
</dbReference>
<gene>
    <name evidence="6" type="ORF">DC366_06815</name>
</gene>
<dbReference type="InterPro" id="IPR036388">
    <property type="entry name" value="WH-like_DNA-bd_sf"/>
</dbReference>
<dbReference type="Gene3D" id="1.10.10.10">
    <property type="entry name" value="Winged helix-like DNA-binding domain superfamily/Winged helix DNA-binding domain"/>
    <property type="match status" value="1"/>
</dbReference>
<dbReference type="Gene3D" id="3.40.190.290">
    <property type="match status" value="1"/>
</dbReference>
<dbReference type="Pfam" id="PF03466">
    <property type="entry name" value="LysR_substrate"/>
    <property type="match status" value="1"/>
</dbReference>
<evidence type="ECO:0000313" key="6">
    <source>
        <dbReference type="EMBL" id="PVA10607.1"/>
    </source>
</evidence>
<keyword evidence="2" id="KW-0805">Transcription regulation</keyword>
<dbReference type="GO" id="GO:0003677">
    <property type="term" value="F:DNA binding"/>
    <property type="evidence" value="ECO:0007669"/>
    <property type="project" value="UniProtKB-KW"/>
</dbReference>
<evidence type="ECO:0000259" key="5">
    <source>
        <dbReference type="PROSITE" id="PS50931"/>
    </source>
</evidence>
<evidence type="ECO:0000256" key="3">
    <source>
        <dbReference type="ARBA" id="ARBA00023125"/>
    </source>
</evidence>
<accession>A0A2T7G893</accession>
<evidence type="ECO:0000256" key="2">
    <source>
        <dbReference type="ARBA" id="ARBA00023015"/>
    </source>
</evidence>
<keyword evidence="3" id="KW-0238">DNA-binding</keyword>
<keyword evidence="4" id="KW-0804">Transcription</keyword>
<evidence type="ECO:0000256" key="1">
    <source>
        <dbReference type="ARBA" id="ARBA00009437"/>
    </source>
</evidence>
<keyword evidence="7" id="KW-1185">Reference proteome</keyword>
<feature type="domain" description="HTH lysR-type" evidence="5">
    <location>
        <begin position="4"/>
        <end position="61"/>
    </location>
</feature>
<dbReference type="SUPFAM" id="SSF53850">
    <property type="entry name" value="Periplasmic binding protein-like II"/>
    <property type="match status" value="1"/>
</dbReference>
<proteinExistence type="inferred from homology"/>
<dbReference type="GO" id="GO:0003700">
    <property type="term" value="F:DNA-binding transcription factor activity"/>
    <property type="evidence" value="ECO:0007669"/>
    <property type="project" value="InterPro"/>
</dbReference>
<dbReference type="SUPFAM" id="SSF46785">
    <property type="entry name" value="Winged helix' DNA-binding domain"/>
    <property type="match status" value="1"/>
</dbReference>
<sequence>MDSLDPRFLREFLCVAQEGSIRRAATRLNIAPSAISRKITDIEARLGAPLLERSAQGVALTGAGRLMQEHALHLQDEQTFLLDQLGRYGDGAGHAVRIAVGEGFTADLMQNGLAPLARAHPDLRYRIDQAGTGALQDRVVLGEADIGIAYNPAPSEAIRSLALGRQPLCAIVPAGSPLAARASVRLREVLEQPLALLDARHAIRTLVGRAAGDQGLALRPQIETSSITLLIRYVCAGMGATFLPRFSVSIQAARGELAIVPVQEASLQQVSAHLMVRARRRLPKSVELAATFLAQNMIAFRD</sequence>
<organism evidence="6 7">
    <name type="scientific">Pelagivirga sediminicola</name>
    <dbReference type="NCBI Taxonomy" id="2170575"/>
    <lineage>
        <taxon>Bacteria</taxon>
        <taxon>Pseudomonadati</taxon>
        <taxon>Pseudomonadota</taxon>
        <taxon>Alphaproteobacteria</taxon>
        <taxon>Rhodobacterales</taxon>
        <taxon>Paracoccaceae</taxon>
        <taxon>Pelagivirga</taxon>
    </lineage>
</organism>
<dbReference type="InterPro" id="IPR005119">
    <property type="entry name" value="LysR_subst-bd"/>
</dbReference>
<protein>
    <submittedName>
        <fullName evidence="6">LysR family transcriptional regulator</fullName>
    </submittedName>
</protein>
<dbReference type="InterPro" id="IPR000847">
    <property type="entry name" value="LysR_HTH_N"/>
</dbReference>
<comment type="similarity">
    <text evidence="1">Belongs to the LysR transcriptional regulatory family.</text>
</comment>
<dbReference type="Pfam" id="PF00126">
    <property type="entry name" value="HTH_1"/>
    <property type="match status" value="1"/>
</dbReference>
<dbReference type="InterPro" id="IPR050950">
    <property type="entry name" value="HTH-type_LysR_regulators"/>
</dbReference>
<dbReference type="PANTHER" id="PTHR30419:SF8">
    <property type="entry name" value="NITROGEN ASSIMILATION TRANSCRIPTIONAL ACTIVATOR-RELATED"/>
    <property type="match status" value="1"/>
</dbReference>
<name>A0A2T7G893_9RHOB</name>
<dbReference type="PANTHER" id="PTHR30419">
    <property type="entry name" value="HTH-TYPE TRANSCRIPTIONAL REGULATOR YBHD"/>
    <property type="match status" value="1"/>
</dbReference>
<dbReference type="GO" id="GO:0005829">
    <property type="term" value="C:cytosol"/>
    <property type="evidence" value="ECO:0007669"/>
    <property type="project" value="TreeGrafter"/>
</dbReference>
<dbReference type="AlphaFoldDB" id="A0A2T7G893"/>
<dbReference type="OrthoDB" id="8479357at2"/>
<comment type="caution">
    <text evidence="6">The sequence shown here is derived from an EMBL/GenBank/DDBJ whole genome shotgun (WGS) entry which is preliminary data.</text>
</comment>
<dbReference type="RefSeq" id="WP_108691466.1">
    <property type="nucleotide sequence ID" value="NZ_QCYH01000003.1"/>
</dbReference>
<evidence type="ECO:0000256" key="4">
    <source>
        <dbReference type="ARBA" id="ARBA00023163"/>
    </source>
</evidence>